<evidence type="ECO:0000259" key="7">
    <source>
        <dbReference type="PROSITE" id="PS51192"/>
    </source>
</evidence>
<gene>
    <name evidence="9" type="ORF">STCU_08874</name>
</gene>
<feature type="compositionally biased region" description="Acidic residues" evidence="6">
    <location>
        <begin position="251"/>
        <end position="264"/>
    </location>
</feature>
<name>S9TVU8_9TRYP</name>
<keyword evidence="3 5" id="KW-0067">ATP-binding</keyword>
<evidence type="ECO:0000256" key="1">
    <source>
        <dbReference type="ARBA" id="ARBA00022741"/>
    </source>
</evidence>
<dbReference type="InterPro" id="IPR014001">
    <property type="entry name" value="Helicase_ATP-bd"/>
</dbReference>
<feature type="domain" description="Helicase ATP-binding" evidence="7">
    <location>
        <begin position="95"/>
        <end position="355"/>
    </location>
</feature>
<dbReference type="OrthoDB" id="10256233at2759"/>
<keyword evidence="4 5" id="KW-0694">RNA-binding</keyword>
<dbReference type="GO" id="GO:0005524">
    <property type="term" value="F:ATP binding"/>
    <property type="evidence" value="ECO:0007669"/>
    <property type="project" value="UniProtKB-UniRule"/>
</dbReference>
<dbReference type="GO" id="GO:0016787">
    <property type="term" value="F:hydrolase activity"/>
    <property type="evidence" value="ECO:0007669"/>
    <property type="project" value="UniProtKB-KW"/>
</dbReference>
<dbReference type="SMART" id="SM00490">
    <property type="entry name" value="HELICc"/>
    <property type="match status" value="1"/>
</dbReference>
<evidence type="ECO:0000256" key="2">
    <source>
        <dbReference type="ARBA" id="ARBA00022801"/>
    </source>
</evidence>
<evidence type="ECO:0000256" key="5">
    <source>
        <dbReference type="RuleBase" id="RU365068"/>
    </source>
</evidence>
<comment type="similarity">
    <text evidence="5">Belongs to the DEAD box helicase family.</text>
</comment>
<dbReference type="PROSITE" id="PS51192">
    <property type="entry name" value="HELICASE_ATP_BIND_1"/>
    <property type="match status" value="1"/>
</dbReference>
<evidence type="ECO:0000313" key="10">
    <source>
        <dbReference type="Proteomes" id="UP000015354"/>
    </source>
</evidence>
<dbReference type="InterPro" id="IPR001650">
    <property type="entry name" value="Helicase_C-like"/>
</dbReference>
<dbReference type="Pfam" id="PF00270">
    <property type="entry name" value="DEAD"/>
    <property type="match status" value="1"/>
</dbReference>
<dbReference type="GO" id="GO:0003724">
    <property type="term" value="F:RNA helicase activity"/>
    <property type="evidence" value="ECO:0007669"/>
    <property type="project" value="UniProtKB-EC"/>
</dbReference>
<keyword evidence="10" id="KW-1185">Reference proteome</keyword>
<feature type="domain" description="Helicase C-terminal" evidence="8">
    <location>
        <begin position="387"/>
        <end position="531"/>
    </location>
</feature>
<dbReference type="EC" id="3.6.4.13" evidence="5"/>
<dbReference type="PANTHER" id="PTHR24031">
    <property type="entry name" value="RNA HELICASE"/>
    <property type="match status" value="1"/>
</dbReference>
<evidence type="ECO:0000256" key="3">
    <source>
        <dbReference type="ARBA" id="ARBA00022840"/>
    </source>
</evidence>
<feature type="region of interest" description="Disordered" evidence="6">
    <location>
        <begin position="225"/>
        <end position="271"/>
    </location>
</feature>
<evidence type="ECO:0000259" key="8">
    <source>
        <dbReference type="PROSITE" id="PS51194"/>
    </source>
</evidence>
<dbReference type="GO" id="GO:0003723">
    <property type="term" value="F:RNA binding"/>
    <property type="evidence" value="ECO:0007669"/>
    <property type="project" value="UniProtKB-UniRule"/>
</dbReference>
<comment type="caution">
    <text evidence="9">The sequence shown here is derived from an EMBL/GenBank/DDBJ whole genome shotgun (WGS) entry which is preliminary data.</text>
</comment>
<keyword evidence="2 5" id="KW-0378">Hydrolase</keyword>
<reference evidence="9 10" key="1">
    <citation type="journal article" date="2013" name="PLoS ONE">
        <title>Predicting the Proteins of Angomonas deanei, Strigomonas culicis and Their Respective Endosymbionts Reveals New Aspects of the Trypanosomatidae Family.</title>
        <authorList>
            <person name="Motta M.C."/>
            <person name="Martins A.C."/>
            <person name="de Souza S.S."/>
            <person name="Catta-Preta C.M."/>
            <person name="Silva R."/>
            <person name="Klein C.C."/>
            <person name="de Almeida L.G."/>
            <person name="de Lima Cunha O."/>
            <person name="Ciapina L.P."/>
            <person name="Brocchi M."/>
            <person name="Colabardini A.C."/>
            <person name="de Araujo Lima B."/>
            <person name="Machado C.R."/>
            <person name="de Almeida Soares C.M."/>
            <person name="Probst C.M."/>
            <person name="de Menezes C.B."/>
            <person name="Thompson C.E."/>
            <person name="Bartholomeu D.C."/>
            <person name="Gradia D.F."/>
            <person name="Pavoni D.P."/>
            <person name="Grisard E.C."/>
            <person name="Fantinatti-Garboggini F."/>
            <person name="Marchini F.K."/>
            <person name="Rodrigues-Luiz G.F."/>
            <person name="Wagner G."/>
            <person name="Goldman G.H."/>
            <person name="Fietto J.L."/>
            <person name="Elias M.C."/>
            <person name="Goldman M.H."/>
            <person name="Sagot M.F."/>
            <person name="Pereira M."/>
            <person name="Stoco P.H."/>
            <person name="de Mendonca-Neto R.P."/>
            <person name="Teixeira S.M."/>
            <person name="Maciel T.E."/>
            <person name="de Oliveira Mendes T.A."/>
            <person name="Urmenyi T.P."/>
            <person name="de Souza W."/>
            <person name="Schenkman S."/>
            <person name="de Vasconcelos A.T."/>
        </authorList>
    </citation>
    <scope>NUCLEOTIDE SEQUENCE [LARGE SCALE GENOMIC DNA]</scope>
</reference>
<dbReference type="PROSITE" id="PS51194">
    <property type="entry name" value="HELICASE_CTER"/>
    <property type="match status" value="1"/>
</dbReference>
<proteinExistence type="inferred from homology"/>
<protein>
    <recommendedName>
        <fullName evidence="5">ATP-dependent RNA helicase</fullName>
        <ecNumber evidence="5">3.6.4.13</ecNumber>
    </recommendedName>
</protein>
<dbReference type="SMART" id="SM00487">
    <property type="entry name" value="DEXDc"/>
    <property type="match status" value="1"/>
</dbReference>
<dbReference type="AlphaFoldDB" id="S9TVU8"/>
<dbReference type="SUPFAM" id="SSF52540">
    <property type="entry name" value="P-loop containing nucleoside triphosphate hydrolases"/>
    <property type="match status" value="1"/>
</dbReference>
<dbReference type="Gene3D" id="3.40.50.300">
    <property type="entry name" value="P-loop containing nucleotide triphosphate hydrolases"/>
    <property type="match status" value="2"/>
</dbReference>
<evidence type="ECO:0000313" key="9">
    <source>
        <dbReference type="EMBL" id="EPY20703.1"/>
    </source>
</evidence>
<keyword evidence="1 5" id="KW-0547">Nucleotide-binding</keyword>
<dbReference type="InterPro" id="IPR011545">
    <property type="entry name" value="DEAD/DEAH_box_helicase_dom"/>
</dbReference>
<organism evidence="9 10">
    <name type="scientific">Strigomonas culicis</name>
    <dbReference type="NCBI Taxonomy" id="28005"/>
    <lineage>
        <taxon>Eukaryota</taxon>
        <taxon>Discoba</taxon>
        <taxon>Euglenozoa</taxon>
        <taxon>Kinetoplastea</taxon>
        <taxon>Metakinetoplastina</taxon>
        <taxon>Trypanosomatida</taxon>
        <taxon>Trypanosomatidae</taxon>
        <taxon>Strigomonadinae</taxon>
        <taxon>Strigomonas</taxon>
    </lineage>
</organism>
<comment type="catalytic activity">
    <reaction evidence="5">
        <text>ATP + H2O = ADP + phosphate + H(+)</text>
        <dbReference type="Rhea" id="RHEA:13065"/>
        <dbReference type="ChEBI" id="CHEBI:15377"/>
        <dbReference type="ChEBI" id="CHEBI:15378"/>
        <dbReference type="ChEBI" id="CHEBI:30616"/>
        <dbReference type="ChEBI" id="CHEBI:43474"/>
        <dbReference type="ChEBI" id="CHEBI:456216"/>
        <dbReference type="EC" id="3.6.4.13"/>
    </reaction>
</comment>
<keyword evidence="5 9" id="KW-0347">Helicase</keyword>
<dbReference type="InterPro" id="IPR027417">
    <property type="entry name" value="P-loop_NTPase"/>
</dbReference>
<accession>S9TVU8</accession>
<comment type="function">
    <text evidence="5">RNA helicase.</text>
</comment>
<dbReference type="EMBL" id="ATMH01008874">
    <property type="protein sequence ID" value="EPY20703.1"/>
    <property type="molecule type" value="Genomic_DNA"/>
</dbReference>
<sequence length="624" mass="68070">MNLYNWENSARANHKKVKKTGTVVLHPDEHVDTDFEQLRKTVKVDRSHHGKNYMEEHGLVKGEEERSVLMSDMTIKTLRDTMGFTALLPGQAQCYRGIFVGRDVILHSRTGSGKTLAYVLPLVERHLLVESGDAAGKKRRAADDAARGPFLIVFVFSVDLAVQTKQVIQRVYPQLRVAVAGMDAVAPDAREGPLDVLVGTVRAVDEAVRGRKVAAEATAAEEKEKALEAQRLAPQGAGKKRARPAAGDDASGADDAELEEDPEADVGTVQQQGEVSAADVRAIVIDEVDTTLGPRFSSLGRRMKNLLKYIRRANGSLAEGLLTDMRSHHYVLCGATIPNWVIKAGFLGVKKYYYQLVAAGSVKLPEGLEVLRMPCPYEVRVRTAAQLLRSQHDFFGRTIVFGTPKQVAALEKELLAAVPAALSVRTLTEAKDEVERLSAVEDFNSKTADTLLCTDIAARGLDMVEAQTVLMLSLPSHVLAAETFVHRAGRTARVFHTGRCLVLHDATEREVLDGIARTTHATFKLFVPAGAAAEAGGAKKGKAEPSATVRLQLTVRNPFQFTKPNVKVPSAVEVLEKQLANSPLRASLTLEASESPEVVRFSVPASVAHEVKAKLWKYKLEELH</sequence>
<dbReference type="Pfam" id="PF00271">
    <property type="entry name" value="Helicase_C"/>
    <property type="match status" value="1"/>
</dbReference>
<comment type="domain">
    <text evidence="5">The Q motif is unique to and characteristic of the DEAD box family of RNA helicases and controls ATP binding and hydrolysis.</text>
</comment>
<dbReference type="Proteomes" id="UP000015354">
    <property type="component" value="Unassembled WGS sequence"/>
</dbReference>
<evidence type="ECO:0000256" key="4">
    <source>
        <dbReference type="ARBA" id="ARBA00022884"/>
    </source>
</evidence>
<evidence type="ECO:0000256" key="6">
    <source>
        <dbReference type="SAM" id="MobiDB-lite"/>
    </source>
</evidence>